<dbReference type="SUPFAM" id="SSF110857">
    <property type="entry name" value="Gamma-glutamyl cyclotransferase-like"/>
    <property type="match status" value="1"/>
</dbReference>
<dbReference type="Gene3D" id="3.10.490.10">
    <property type="entry name" value="Gamma-glutamyl cyclotransferase-like"/>
    <property type="match status" value="1"/>
</dbReference>
<dbReference type="GO" id="GO:0016740">
    <property type="term" value="F:transferase activity"/>
    <property type="evidence" value="ECO:0007669"/>
    <property type="project" value="UniProtKB-KW"/>
</dbReference>
<organism evidence="5 6">
    <name type="scientific">Rhodosorus marinus</name>
    <dbReference type="NCBI Taxonomy" id="101924"/>
    <lineage>
        <taxon>Eukaryota</taxon>
        <taxon>Rhodophyta</taxon>
        <taxon>Stylonematophyceae</taxon>
        <taxon>Stylonematales</taxon>
        <taxon>Stylonemataceae</taxon>
        <taxon>Rhodosorus</taxon>
    </lineage>
</organism>
<evidence type="ECO:0000313" key="6">
    <source>
        <dbReference type="Proteomes" id="UP001157974"/>
    </source>
</evidence>
<dbReference type="InterPro" id="IPR045038">
    <property type="entry name" value="AIG2-like"/>
</dbReference>
<keyword evidence="2" id="KW-0808">Transferase</keyword>
<proteinExistence type="inferred from homology"/>
<reference evidence="5 6" key="1">
    <citation type="journal article" date="2023" name="Nat. Commun.">
        <title>Origin of minicircular mitochondrial genomes in red algae.</title>
        <authorList>
            <person name="Lee Y."/>
            <person name="Cho C.H."/>
            <person name="Lee Y.M."/>
            <person name="Park S.I."/>
            <person name="Yang J.H."/>
            <person name="West J.A."/>
            <person name="Bhattacharya D."/>
            <person name="Yoon H.S."/>
        </authorList>
    </citation>
    <scope>NUCLEOTIDE SEQUENCE [LARGE SCALE GENOMIC DNA]</scope>
    <source>
        <strain evidence="5 6">CCMP1338</strain>
        <tissue evidence="5">Whole cell</tissue>
    </source>
</reference>
<dbReference type="PANTHER" id="PTHR31544:SF2">
    <property type="entry name" value="AIG2-LIKE PROTEIN D"/>
    <property type="match status" value="1"/>
</dbReference>
<keyword evidence="6" id="KW-1185">Reference proteome</keyword>
<dbReference type="Pfam" id="PF06094">
    <property type="entry name" value="GGACT"/>
    <property type="match status" value="1"/>
</dbReference>
<dbReference type="EMBL" id="JAMWBK010000003">
    <property type="protein sequence ID" value="KAJ8906567.1"/>
    <property type="molecule type" value="Genomic_DNA"/>
</dbReference>
<feature type="domain" description="Gamma-glutamylcyclotransferase AIG2-like" evidence="4">
    <location>
        <begin position="8"/>
        <end position="115"/>
    </location>
</feature>
<name>A0AAV8UZZ1_9RHOD</name>
<gene>
    <name evidence="5" type="ORF">NDN08_003060</name>
</gene>
<protein>
    <recommendedName>
        <fullName evidence="3">Putative gamma-glutamylcyclotransferase</fullName>
    </recommendedName>
</protein>
<dbReference type="CDD" id="cd06661">
    <property type="entry name" value="GGCT_like"/>
    <property type="match status" value="1"/>
</dbReference>
<dbReference type="InterPro" id="IPR013024">
    <property type="entry name" value="GGCT-like"/>
</dbReference>
<comment type="similarity">
    <text evidence="1">Belongs to the gamma-glutamylcyclotransferase family.</text>
</comment>
<evidence type="ECO:0000259" key="4">
    <source>
        <dbReference type="Pfam" id="PF06094"/>
    </source>
</evidence>
<dbReference type="Proteomes" id="UP001157974">
    <property type="component" value="Unassembled WGS sequence"/>
</dbReference>
<evidence type="ECO:0000313" key="5">
    <source>
        <dbReference type="EMBL" id="KAJ8906567.1"/>
    </source>
</evidence>
<accession>A0AAV8UZZ1</accession>
<evidence type="ECO:0000256" key="1">
    <source>
        <dbReference type="ARBA" id="ARBA00008861"/>
    </source>
</evidence>
<comment type="caution">
    <text evidence="5">The sequence shown here is derived from an EMBL/GenBank/DDBJ whole genome shotgun (WGS) entry which is preliminary data.</text>
</comment>
<dbReference type="AlphaFoldDB" id="A0AAV8UZZ1"/>
<evidence type="ECO:0000256" key="3">
    <source>
        <dbReference type="ARBA" id="ARBA00030602"/>
    </source>
</evidence>
<dbReference type="InterPro" id="IPR009288">
    <property type="entry name" value="AIG2-like_dom"/>
</dbReference>
<sequence>MSKPEIGLFVYGTLISPKVCARVLDRVPEGYEAVLNGYRRLNGRLYPAIKPDPDGSIRGRVILVAAAEISKLDYFEADEYLRREEKVRDADSGEERTVQVYVGRQFIYHDMNGEWDFEKFEREHLVAFLGDTDEYLNHGDENNAGSEE</sequence>
<dbReference type="InterPro" id="IPR036568">
    <property type="entry name" value="GGCT-like_sf"/>
</dbReference>
<evidence type="ECO:0000256" key="2">
    <source>
        <dbReference type="ARBA" id="ARBA00022679"/>
    </source>
</evidence>
<dbReference type="PANTHER" id="PTHR31544">
    <property type="entry name" value="AIG2-LIKE PROTEIN D"/>
    <property type="match status" value="1"/>
</dbReference>